<keyword evidence="2" id="KW-1185">Reference proteome</keyword>
<comment type="caution">
    <text evidence="1">The sequence shown here is derived from an EMBL/GenBank/DDBJ whole genome shotgun (WGS) entry which is preliminary data.</text>
</comment>
<dbReference type="Proteomes" id="UP000178622">
    <property type="component" value="Unassembled WGS sequence"/>
</dbReference>
<evidence type="ECO:0000313" key="2">
    <source>
        <dbReference type="Proteomes" id="UP000178622"/>
    </source>
</evidence>
<dbReference type="RefSeq" id="WP_070793234.1">
    <property type="nucleotide sequence ID" value="NZ_MKIR01000026.1"/>
</dbReference>
<evidence type="ECO:0000313" key="1">
    <source>
        <dbReference type="EMBL" id="OFI48226.1"/>
    </source>
</evidence>
<dbReference type="EMBL" id="MKIR01000026">
    <property type="protein sequence ID" value="OFI48226.1"/>
    <property type="molecule type" value="Genomic_DNA"/>
</dbReference>
<dbReference type="STRING" id="1859473.BG261_08050"/>
<name>A0A1E8GJT7_9LACT</name>
<protein>
    <submittedName>
        <fullName evidence="1">Uncharacterized protein</fullName>
    </submittedName>
</protein>
<organism evidence="1 2">
    <name type="scientific">Floricoccus tropicus</name>
    <dbReference type="NCBI Taxonomy" id="1859473"/>
    <lineage>
        <taxon>Bacteria</taxon>
        <taxon>Bacillati</taxon>
        <taxon>Bacillota</taxon>
        <taxon>Bacilli</taxon>
        <taxon>Lactobacillales</taxon>
        <taxon>Streptococcaceae</taxon>
        <taxon>Floricoccus</taxon>
    </lineage>
</organism>
<proteinExistence type="predicted"/>
<gene>
    <name evidence="1" type="ORF">BG261_08050</name>
</gene>
<reference evidence="2" key="1">
    <citation type="submission" date="2016-09" db="EMBL/GenBank/DDBJ databases">
        <title>Draft genome sequence of a novel species of the family Streptococcaceae isolated from flowers.</title>
        <authorList>
            <person name="Chuah L.-O."/>
            <person name="Yap K.-P."/>
            <person name="Thong K.L."/>
            <person name="Liong M.T."/>
            <person name="Ahmad R."/>
            <person name="Rusul G."/>
        </authorList>
    </citation>
    <scope>NUCLEOTIDE SEQUENCE [LARGE SCALE GENOMIC DNA]</scope>
    <source>
        <strain evidence="2">DF1</strain>
    </source>
</reference>
<sequence length="202" mass="24897">MNRRIYNKKTRDFKRRWNSAFENLELMKNDYLVDEVFVAEVLDDTYKRRKHRSYVLKLASEFIKILEDRLEYFKDSDKKVIGWINISRLSESSIFIFENQSELDYFFQIKIEDYSEDLYKKEIEMLKAKETYDSWLFYLKEISLNQVEEKNNYILDYFIDHYEGDYLFCQGYYLDDFESFVFEKDEQYLLIGDIENAKNLYN</sequence>
<accession>A0A1E8GJT7</accession>
<dbReference type="AlphaFoldDB" id="A0A1E8GJT7"/>